<dbReference type="InterPro" id="IPR036397">
    <property type="entry name" value="RNaseH_sf"/>
</dbReference>
<accession>A0A8R2D2U2</accession>
<dbReference type="Pfam" id="PF17921">
    <property type="entry name" value="Integrase_H2C2"/>
    <property type="match status" value="1"/>
</dbReference>
<protein>
    <recommendedName>
        <fullName evidence="1">RNA-directed DNA polymerase</fullName>
        <ecNumber evidence="1">2.7.7.49</ecNumber>
    </recommendedName>
</protein>
<dbReference type="InterPro" id="IPR041588">
    <property type="entry name" value="Integrase_H2C2"/>
</dbReference>
<feature type="domain" description="Integrase catalytic" evidence="3">
    <location>
        <begin position="474"/>
        <end position="582"/>
    </location>
</feature>
<dbReference type="InterPro" id="IPR043502">
    <property type="entry name" value="DNA/RNA_pol_sf"/>
</dbReference>
<name>A0A8R2D2U2_ACYPI</name>
<dbReference type="PROSITE" id="PS50994">
    <property type="entry name" value="INTEGRASE"/>
    <property type="match status" value="1"/>
</dbReference>
<evidence type="ECO:0000313" key="5">
    <source>
        <dbReference type="Proteomes" id="UP000007819"/>
    </source>
</evidence>
<dbReference type="PANTHER" id="PTHR37984:SF5">
    <property type="entry name" value="PROTEIN NYNRIN-LIKE"/>
    <property type="match status" value="1"/>
</dbReference>
<evidence type="ECO:0000256" key="2">
    <source>
        <dbReference type="ARBA" id="ARBA00023268"/>
    </source>
</evidence>
<dbReference type="InterPro" id="IPR050951">
    <property type="entry name" value="Retrovirus_Pol_polyprotein"/>
</dbReference>
<dbReference type="GO" id="GO:0042575">
    <property type="term" value="C:DNA polymerase complex"/>
    <property type="evidence" value="ECO:0007669"/>
    <property type="project" value="UniProtKB-ARBA"/>
</dbReference>
<dbReference type="Proteomes" id="UP000007819">
    <property type="component" value="Unassembled WGS sequence"/>
</dbReference>
<dbReference type="GO" id="GO:0003676">
    <property type="term" value="F:nucleic acid binding"/>
    <property type="evidence" value="ECO:0007669"/>
    <property type="project" value="InterPro"/>
</dbReference>
<dbReference type="GeneID" id="107883186"/>
<dbReference type="InterPro" id="IPR041577">
    <property type="entry name" value="RT_RNaseH_2"/>
</dbReference>
<dbReference type="Pfam" id="PF17919">
    <property type="entry name" value="RT_RNaseH_2"/>
    <property type="match status" value="1"/>
</dbReference>
<dbReference type="AlphaFoldDB" id="A0A8R2D2U2"/>
<proteinExistence type="predicted"/>
<dbReference type="InterPro" id="IPR001584">
    <property type="entry name" value="Integrase_cat-core"/>
</dbReference>
<keyword evidence="2" id="KW-0511">Multifunctional enzyme</keyword>
<dbReference type="RefSeq" id="XP_016658245.1">
    <property type="nucleotide sequence ID" value="XM_016802756.1"/>
</dbReference>
<dbReference type="PANTHER" id="PTHR37984">
    <property type="entry name" value="PROTEIN CBG26694"/>
    <property type="match status" value="1"/>
</dbReference>
<dbReference type="Pfam" id="PF00078">
    <property type="entry name" value="RVT_1"/>
    <property type="match status" value="1"/>
</dbReference>
<dbReference type="EnsemblMetazoa" id="XM_016802756.1">
    <property type="protein sequence ID" value="XP_016658245.1"/>
    <property type="gene ID" value="LOC107883186"/>
</dbReference>
<evidence type="ECO:0000259" key="3">
    <source>
        <dbReference type="PROSITE" id="PS50994"/>
    </source>
</evidence>
<dbReference type="GO" id="GO:0015074">
    <property type="term" value="P:DNA integration"/>
    <property type="evidence" value="ECO:0007669"/>
    <property type="project" value="InterPro"/>
</dbReference>
<dbReference type="Gene3D" id="3.30.420.10">
    <property type="entry name" value="Ribonuclease H-like superfamily/Ribonuclease H"/>
    <property type="match status" value="1"/>
</dbReference>
<keyword evidence="5" id="KW-1185">Reference proteome</keyword>
<dbReference type="InterPro" id="IPR012337">
    <property type="entry name" value="RNaseH-like_sf"/>
</dbReference>
<dbReference type="InterPro" id="IPR000477">
    <property type="entry name" value="RT_dom"/>
</dbReference>
<dbReference type="InterPro" id="IPR043128">
    <property type="entry name" value="Rev_trsase/Diguanyl_cyclase"/>
</dbReference>
<dbReference type="SUPFAM" id="SSF53098">
    <property type="entry name" value="Ribonuclease H-like"/>
    <property type="match status" value="1"/>
</dbReference>
<evidence type="ECO:0000256" key="1">
    <source>
        <dbReference type="ARBA" id="ARBA00012493"/>
    </source>
</evidence>
<dbReference type="GO" id="GO:0003964">
    <property type="term" value="F:RNA-directed DNA polymerase activity"/>
    <property type="evidence" value="ECO:0007669"/>
    <property type="project" value="UniProtKB-EC"/>
</dbReference>
<dbReference type="OrthoDB" id="6627882at2759"/>
<reference evidence="5" key="1">
    <citation type="submission" date="2010-06" db="EMBL/GenBank/DDBJ databases">
        <authorList>
            <person name="Jiang H."/>
            <person name="Abraham K."/>
            <person name="Ali S."/>
            <person name="Alsbrooks S.L."/>
            <person name="Anim B.N."/>
            <person name="Anosike U.S."/>
            <person name="Attaway T."/>
            <person name="Bandaranaike D.P."/>
            <person name="Battles P.K."/>
            <person name="Bell S.N."/>
            <person name="Bell A.V."/>
            <person name="Beltran B."/>
            <person name="Bickham C."/>
            <person name="Bustamante Y."/>
            <person name="Caleb T."/>
            <person name="Canada A."/>
            <person name="Cardenas V."/>
            <person name="Carter K."/>
            <person name="Chacko J."/>
            <person name="Chandrabose M.N."/>
            <person name="Chavez D."/>
            <person name="Chavez A."/>
            <person name="Chen L."/>
            <person name="Chu H.-S."/>
            <person name="Claassen K.J."/>
            <person name="Cockrell R."/>
            <person name="Collins M."/>
            <person name="Cooper J.A."/>
            <person name="Cree A."/>
            <person name="Curry S.M."/>
            <person name="Da Y."/>
            <person name="Dao M.D."/>
            <person name="Das B."/>
            <person name="Davila M.-L."/>
            <person name="Davy-Carroll L."/>
            <person name="Denson S."/>
            <person name="Dinh H."/>
            <person name="Ebong V.E."/>
            <person name="Edwards J.R."/>
            <person name="Egan A."/>
            <person name="El-Daye J."/>
            <person name="Escobedo L."/>
            <person name="Fernandez S."/>
            <person name="Fernando P.R."/>
            <person name="Flagg N."/>
            <person name="Forbes L.D."/>
            <person name="Fowler R.G."/>
            <person name="Fu Q."/>
            <person name="Gabisi R.A."/>
            <person name="Ganer J."/>
            <person name="Garbino Pronczuk A."/>
            <person name="Garcia R.M."/>
            <person name="Garner T."/>
            <person name="Garrett T.E."/>
            <person name="Gonzalez D.A."/>
            <person name="Hamid H."/>
            <person name="Hawkins E.S."/>
            <person name="Hirani K."/>
            <person name="Hogues M.E."/>
            <person name="Hollins B."/>
            <person name="Hsiao C.-H."/>
            <person name="Jabil R."/>
            <person name="James M.L."/>
            <person name="Jhangiani S.N."/>
            <person name="Johnson B."/>
            <person name="Johnson Q."/>
            <person name="Joshi V."/>
            <person name="Kalu J.B."/>
            <person name="Kam C."/>
            <person name="Kashfia A."/>
            <person name="Keebler J."/>
            <person name="Kisamo H."/>
            <person name="Kovar C.L."/>
            <person name="Lago L.A."/>
            <person name="Lai C.-Y."/>
            <person name="Laidlaw J."/>
            <person name="Lara F."/>
            <person name="Le T.-K."/>
            <person name="Lee S.L."/>
            <person name="Legall F.H."/>
            <person name="Lemon S.J."/>
            <person name="Lewis L.R."/>
            <person name="Li B."/>
            <person name="Liu Y."/>
            <person name="Liu Y.-S."/>
            <person name="Lopez J."/>
            <person name="Lozado R.J."/>
            <person name="Lu J."/>
            <person name="Madu R.C."/>
            <person name="Maheshwari M."/>
            <person name="Maheshwari R."/>
            <person name="Malloy K."/>
            <person name="Martinez E."/>
            <person name="Mathew T."/>
            <person name="Mercado I.C."/>
            <person name="Mercado C."/>
            <person name="Meyer B."/>
            <person name="Montgomery K."/>
            <person name="Morgan M.B."/>
            <person name="Munidasa M."/>
            <person name="Nazareth L.V."/>
            <person name="Nelson J."/>
            <person name="Ng B.M."/>
            <person name="Nguyen N.B."/>
            <person name="Nguyen P.Q."/>
            <person name="Nguyen T."/>
            <person name="Obregon M."/>
            <person name="Okwuonu G.O."/>
            <person name="Onwere C.G."/>
            <person name="Orozco G."/>
            <person name="Parra A."/>
            <person name="Patel S."/>
            <person name="Patil S."/>
            <person name="Perez A."/>
            <person name="Perez Y."/>
            <person name="Pham C."/>
            <person name="Primus E.L."/>
            <person name="Pu L.-L."/>
            <person name="Puazo M."/>
            <person name="Qin X."/>
            <person name="Quiroz J.B."/>
            <person name="Reese J."/>
            <person name="Richards S."/>
            <person name="Rives C.M."/>
            <person name="Robberts R."/>
            <person name="Ruiz S.J."/>
            <person name="Ruiz M.J."/>
            <person name="Santibanez J."/>
            <person name="Schneider B.W."/>
            <person name="Sisson I."/>
            <person name="Smith M."/>
            <person name="Sodergren E."/>
            <person name="Song X.-Z."/>
            <person name="Song B.B."/>
            <person name="Summersgill H."/>
            <person name="Thelus R."/>
            <person name="Thornton R.D."/>
            <person name="Trejos Z.Y."/>
            <person name="Usmani K."/>
            <person name="Vattathil S."/>
            <person name="Villasana D."/>
            <person name="Walker D.L."/>
            <person name="Wang S."/>
            <person name="Wang K."/>
            <person name="White C.S."/>
            <person name="Williams A.C."/>
            <person name="Williamson J."/>
            <person name="Wilson K."/>
            <person name="Woghiren I.O."/>
            <person name="Woodworth J.R."/>
            <person name="Worley K.C."/>
            <person name="Wright R.A."/>
            <person name="Wu W."/>
            <person name="Young L."/>
            <person name="Zhang L."/>
            <person name="Zhang J."/>
            <person name="Zhu Y."/>
            <person name="Muzny D.M."/>
            <person name="Weinstock G."/>
            <person name="Gibbs R.A."/>
        </authorList>
    </citation>
    <scope>NUCLEOTIDE SEQUENCE [LARGE SCALE GENOMIC DNA]</scope>
    <source>
        <strain evidence="5">LSR1</strain>
    </source>
</reference>
<evidence type="ECO:0000313" key="4">
    <source>
        <dbReference type="EnsemblMetazoa" id="XP_016658245.1"/>
    </source>
</evidence>
<dbReference type="Gene3D" id="3.30.70.270">
    <property type="match status" value="1"/>
</dbReference>
<dbReference type="SUPFAM" id="SSF56672">
    <property type="entry name" value="DNA/RNA polymerases"/>
    <property type="match status" value="1"/>
</dbReference>
<dbReference type="Gene3D" id="3.10.10.10">
    <property type="entry name" value="HIV Type 1 Reverse Transcriptase, subunit A, domain 1"/>
    <property type="match status" value="1"/>
</dbReference>
<reference evidence="4" key="2">
    <citation type="submission" date="2022-06" db="UniProtKB">
        <authorList>
            <consortium name="EnsemblMetazoa"/>
        </authorList>
    </citation>
    <scope>IDENTIFICATION</scope>
</reference>
<organism evidence="4 5">
    <name type="scientific">Acyrthosiphon pisum</name>
    <name type="common">Pea aphid</name>
    <dbReference type="NCBI Taxonomy" id="7029"/>
    <lineage>
        <taxon>Eukaryota</taxon>
        <taxon>Metazoa</taxon>
        <taxon>Ecdysozoa</taxon>
        <taxon>Arthropoda</taxon>
        <taxon>Hexapoda</taxon>
        <taxon>Insecta</taxon>
        <taxon>Pterygota</taxon>
        <taxon>Neoptera</taxon>
        <taxon>Paraneoptera</taxon>
        <taxon>Hemiptera</taxon>
        <taxon>Sternorrhyncha</taxon>
        <taxon>Aphidomorpha</taxon>
        <taxon>Aphidoidea</taxon>
        <taxon>Aphididae</taxon>
        <taxon>Macrosiphini</taxon>
        <taxon>Acyrthosiphon</taxon>
    </lineage>
</organism>
<dbReference type="KEGG" id="api:107883186"/>
<dbReference type="EC" id="2.7.7.49" evidence="1"/>
<dbReference type="Gene3D" id="1.10.340.70">
    <property type="match status" value="1"/>
</dbReference>
<sequence>MTQEIQDIYIDDSGNMQFGDYILEERTETKELEEENTLTQILKKLVERDSSKQNLKSLSEKCMIEQYPYKKANANQWMEAFEQECERFYITEGERKIEMLRYFLDKATLDWYNSMMMKVTIKAEWSIWKKGSLVDYAVKKERILLEVRKTIDLGTLIDIKAAGLPNNILHRIERESLKEIEDLFNELNKYEYLTKNKNFKRVPQAQPFPLIEDLMVKTRNCNYFSTLDINSAFWSIPLRVEDRKKTGFVTQEGHYQWTCLPFGLKTSPEIFQRILKKVNVSCGQKNVKIHFEKVKELLCTQPILEIFDRDLPINIHTDASLQGVGTILKQTQPDDHKPLENLNIKSRTDEELGDLCYYLSQYEFKIKYAPGKGNLEAACLSRNPVLETNQNEDEQLKLVNLIKVEDITDQEKNKNIHENMCHIGTKQMQKKINPFYTARNLTKNIKSICKRCTVCIKNKSRGQDKIGLMSHLGPSTKPFEIVSIDTIGGFGGSRSTKKYLHLLVDNFTRYAYIVTSKTQNANDFIKLVRNITEINNIGMILTDQYPGINSKEFKKFLDESAIPIIFTAVNAPFSNSLNERLN</sequence>